<dbReference type="InterPro" id="IPR024119">
    <property type="entry name" value="TF_DEAF-1"/>
</dbReference>
<protein>
    <recommendedName>
        <fullName evidence="6">MYND-type domain-containing protein</fullName>
    </recommendedName>
</protein>
<feature type="domain" description="MYND-type" evidence="6">
    <location>
        <begin position="428"/>
        <end position="472"/>
    </location>
</feature>
<feature type="region of interest" description="Disordered" evidence="5">
    <location>
        <begin position="227"/>
        <end position="289"/>
    </location>
</feature>
<dbReference type="SUPFAM" id="SSF144232">
    <property type="entry name" value="HIT/MYND zinc finger-like"/>
    <property type="match status" value="1"/>
</dbReference>
<evidence type="ECO:0000256" key="2">
    <source>
        <dbReference type="ARBA" id="ARBA00022771"/>
    </source>
</evidence>
<dbReference type="GO" id="GO:0000981">
    <property type="term" value="F:DNA-binding transcription factor activity, RNA polymerase II-specific"/>
    <property type="evidence" value="ECO:0007669"/>
    <property type="project" value="TreeGrafter"/>
</dbReference>
<proteinExistence type="predicted"/>
<name>D8LGK8_ECTSI</name>
<dbReference type="STRING" id="2880.D8LGK8"/>
<dbReference type="PROSITE" id="PS01360">
    <property type="entry name" value="ZF_MYND_1"/>
    <property type="match status" value="1"/>
</dbReference>
<dbReference type="AlphaFoldDB" id="D8LGK8"/>
<dbReference type="PROSITE" id="PS50865">
    <property type="entry name" value="ZF_MYND_2"/>
    <property type="match status" value="1"/>
</dbReference>
<dbReference type="EMBL" id="FN648201">
    <property type="protein sequence ID" value="CBN79065.1"/>
    <property type="molecule type" value="Genomic_DNA"/>
</dbReference>
<keyword evidence="1" id="KW-0479">Metal-binding</keyword>
<sequence length="476" mass="49922">MTAANGSAEAVVKSNDVAKAVWAEIVKLRDEIPPPPAGGLYPDDKAAKAFQAADAAVASLCGVPREQMLEGFTQLVEGSRLNDLLNALVASEGHPALQHSCLMVLCGVASLQQAHVAITERRDVLQALLKALASPTAHQISPEGSVGEDDLQINPSVGSAICLNSLLVSCGGLGEDTINVWQELDALSAITSALESHSVFEGGGDEDVLPAMLFGLATPLLTNFQQQQRARQELQKQQQQQQQASEASKATPPAGEQGGETATPPPDTASKKEDATAGAGAVVDAETDKASRAARQRLAEAFLRLLAERREWVARSLAMAANASPTDLSGGGATAAAPVTINNLLVNSLAHADLLGAFTRLTPVRLRAQAVAAARQCETDGTFAPGFGAQLARLLGLGGQQELNRRMAGHTVQKIKNKEAARAANIKCAMCGKRQGNASGGAKFKVCSRCQVAMYCSGECQKAHWKTHKMECRRAS</sequence>
<dbReference type="EMBL" id="FN649729">
    <property type="protein sequence ID" value="CBN79065.1"/>
    <property type="molecule type" value="Genomic_DNA"/>
</dbReference>
<dbReference type="InParanoid" id="D8LGK8"/>
<dbReference type="PANTHER" id="PTHR10237">
    <property type="entry name" value="DEFORMED EPIDERMAL AUTOREGULATORY FACTOR 1 HOMOLOG SUPPRESSIN"/>
    <property type="match status" value="1"/>
</dbReference>
<keyword evidence="8" id="KW-1185">Reference proteome</keyword>
<keyword evidence="2 4" id="KW-0863">Zinc-finger</keyword>
<dbReference type="PANTHER" id="PTHR10237:SF14">
    <property type="entry name" value="MYND-TYPE DOMAIN-CONTAINING PROTEIN"/>
    <property type="match status" value="1"/>
</dbReference>
<feature type="compositionally biased region" description="Low complexity" evidence="5">
    <location>
        <begin position="227"/>
        <end position="250"/>
    </location>
</feature>
<dbReference type="InterPro" id="IPR002893">
    <property type="entry name" value="Znf_MYND"/>
</dbReference>
<dbReference type="Pfam" id="PF01753">
    <property type="entry name" value="zf-MYND"/>
    <property type="match status" value="1"/>
</dbReference>
<evidence type="ECO:0000256" key="4">
    <source>
        <dbReference type="PROSITE-ProRule" id="PRU00134"/>
    </source>
</evidence>
<dbReference type="OrthoDB" id="432970at2759"/>
<accession>D8LGK8</accession>
<evidence type="ECO:0000256" key="1">
    <source>
        <dbReference type="ARBA" id="ARBA00022723"/>
    </source>
</evidence>
<dbReference type="Proteomes" id="UP000002630">
    <property type="component" value="Linkage Group LG04"/>
</dbReference>
<evidence type="ECO:0000313" key="7">
    <source>
        <dbReference type="EMBL" id="CBN79065.1"/>
    </source>
</evidence>
<evidence type="ECO:0000313" key="8">
    <source>
        <dbReference type="Proteomes" id="UP000002630"/>
    </source>
</evidence>
<dbReference type="GO" id="GO:0008270">
    <property type="term" value="F:zinc ion binding"/>
    <property type="evidence" value="ECO:0007669"/>
    <property type="project" value="UniProtKB-KW"/>
</dbReference>
<evidence type="ECO:0000256" key="5">
    <source>
        <dbReference type="SAM" id="MobiDB-lite"/>
    </source>
</evidence>
<dbReference type="GO" id="GO:0005634">
    <property type="term" value="C:nucleus"/>
    <property type="evidence" value="ECO:0007669"/>
    <property type="project" value="TreeGrafter"/>
</dbReference>
<evidence type="ECO:0000259" key="6">
    <source>
        <dbReference type="PROSITE" id="PS50865"/>
    </source>
</evidence>
<evidence type="ECO:0000256" key="3">
    <source>
        <dbReference type="ARBA" id="ARBA00022833"/>
    </source>
</evidence>
<gene>
    <name evidence="7" type="ORF">Esi_0168_0074</name>
</gene>
<keyword evidence="3" id="KW-0862">Zinc</keyword>
<reference evidence="7 8" key="1">
    <citation type="journal article" date="2010" name="Nature">
        <title>The Ectocarpus genome and the independent evolution of multicellularity in brown algae.</title>
        <authorList>
            <person name="Cock J.M."/>
            <person name="Sterck L."/>
            <person name="Rouze P."/>
            <person name="Scornet D."/>
            <person name="Allen A.E."/>
            <person name="Amoutzias G."/>
            <person name="Anthouard V."/>
            <person name="Artiguenave F."/>
            <person name="Aury J.M."/>
            <person name="Badger J.H."/>
            <person name="Beszteri B."/>
            <person name="Billiau K."/>
            <person name="Bonnet E."/>
            <person name="Bothwell J.H."/>
            <person name="Bowler C."/>
            <person name="Boyen C."/>
            <person name="Brownlee C."/>
            <person name="Carrano C.J."/>
            <person name="Charrier B."/>
            <person name="Cho G.Y."/>
            <person name="Coelho S.M."/>
            <person name="Collen J."/>
            <person name="Corre E."/>
            <person name="Da Silva C."/>
            <person name="Delage L."/>
            <person name="Delaroque N."/>
            <person name="Dittami S.M."/>
            <person name="Doulbeau S."/>
            <person name="Elias M."/>
            <person name="Farnham G."/>
            <person name="Gachon C.M."/>
            <person name="Gschloessl B."/>
            <person name="Heesch S."/>
            <person name="Jabbari K."/>
            <person name="Jubin C."/>
            <person name="Kawai H."/>
            <person name="Kimura K."/>
            <person name="Kloareg B."/>
            <person name="Kupper F.C."/>
            <person name="Lang D."/>
            <person name="Le Bail A."/>
            <person name="Leblanc C."/>
            <person name="Lerouge P."/>
            <person name="Lohr M."/>
            <person name="Lopez P.J."/>
            <person name="Martens C."/>
            <person name="Maumus F."/>
            <person name="Michel G."/>
            <person name="Miranda-Saavedra D."/>
            <person name="Morales J."/>
            <person name="Moreau H."/>
            <person name="Motomura T."/>
            <person name="Nagasato C."/>
            <person name="Napoli C.A."/>
            <person name="Nelson D.R."/>
            <person name="Nyvall-Collen P."/>
            <person name="Peters A.F."/>
            <person name="Pommier C."/>
            <person name="Potin P."/>
            <person name="Poulain J."/>
            <person name="Quesneville H."/>
            <person name="Read B."/>
            <person name="Rensing S.A."/>
            <person name="Ritter A."/>
            <person name="Rousvoal S."/>
            <person name="Samanta M."/>
            <person name="Samson G."/>
            <person name="Schroeder D.C."/>
            <person name="Segurens B."/>
            <person name="Strittmatter M."/>
            <person name="Tonon T."/>
            <person name="Tregear J.W."/>
            <person name="Valentin K."/>
            <person name="von Dassow P."/>
            <person name="Yamagishi T."/>
            <person name="Van de Peer Y."/>
            <person name="Wincker P."/>
        </authorList>
    </citation>
    <scope>NUCLEOTIDE SEQUENCE [LARGE SCALE GENOMIC DNA]</scope>
    <source>
        <strain evidence="8">Ec32 / CCAP1310/4</strain>
    </source>
</reference>
<dbReference type="Gene3D" id="6.10.140.2220">
    <property type="match status" value="1"/>
</dbReference>
<organism evidence="7 8">
    <name type="scientific">Ectocarpus siliculosus</name>
    <name type="common">Brown alga</name>
    <name type="synonym">Conferva siliculosa</name>
    <dbReference type="NCBI Taxonomy" id="2880"/>
    <lineage>
        <taxon>Eukaryota</taxon>
        <taxon>Sar</taxon>
        <taxon>Stramenopiles</taxon>
        <taxon>Ochrophyta</taxon>
        <taxon>PX clade</taxon>
        <taxon>Phaeophyceae</taxon>
        <taxon>Ectocarpales</taxon>
        <taxon>Ectocarpaceae</taxon>
        <taxon>Ectocarpus</taxon>
    </lineage>
</organism>